<name>A0A1V4KL65_PATFA</name>
<dbReference type="EMBL" id="LSYS01002950">
    <property type="protein sequence ID" value="OPJ85190.1"/>
    <property type="molecule type" value="Genomic_DNA"/>
</dbReference>
<dbReference type="AlphaFoldDB" id="A0A1V4KL65"/>
<organism evidence="1 2">
    <name type="scientific">Patagioenas fasciata monilis</name>
    <dbReference type="NCBI Taxonomy" id="372326"/>
    <lineage>
        <taxon>Eukaryota</taxon>
        <taxon>Metazoa</taxon>
        <taxon>Chordata</taxon>
        <taxon>Craniata</taxon>
        <taxon>Vertebrata</taxon>
        <taxon>Euteleostomi</taxon>
        <taxon>Archelosauria</taxon>
        <taxon>Archosauria</taxon>
        <taxon>Dinosauria</taxon>
        <taxon>Saurischia</taxon>
        <taxon>Theropoda</taxon>
        <taxon>Coelurosauria</taxon>
        <taxon>Aves</taxon>
        <taxon>Neognathae</taxon>
        <taxon>Neoaves</taxon>
        <taxon>Columbimorphae</taxon>
        <taxon>Columbiformes</taxon>
        <taxon>Columbidae</taxon>
        <taxon>Patagioenas</taxon>
    </lineage>
</organism>
<sequence>MGALNCCLQPQELAKIFQSSAVNRHLWPRLRKHEEPGSARPGRAGIKTMFPFSLNISLLIAPRSAGQSMNSGVYEAAARGR</sequence>
<evidence type="ECO:0000313" key="2">
    <source>
        <dbReference type="Proteomes" id="UP000190648"/>
    </source>
</evidence>
<comment type="caution">
    <text evidence="1">The sequence shown here is derived from an EMBL/GenBank/DDBJ whole genome shotgun (WGS) entry which is preliminary data.</text>
</comment>
<keyword evidence="2" id="KW-1185">Reference proteome</keyword>
<evidence type="ECO:0000313" key="1">
    <source>
        <dbReference type="EMBL" id="OPJ85190.1"/>
    </source>
</evidence>
<dbReference type="Proteomes" id="UP000190648">
    <property type="component" value="Unassembled WGS sequence"/>
</dbReference>
<proteinExistence type="predicted"/>
<protein>
    <submittedName>
        <fullName evidence="1">Uncharacterized protein</fullName>
    </submittedName>
</protein>
<gene>
    <name evidence="1" type="ORF">AV530_018200</name>
</gene>
<accession>A0A1V4KL65</accession>
<reference evidence="1 2" key="1">
    <citation type="submission" date="2016-02" db="EMBL/GenBank/DDBJ databases">
        <title>Band-tailed pigeon sequencing and assembly.</title>
        <authorList>
            <person name="Soares A.E."/>
            <person name="Novak B.J."/>
            <person name="Rice E.S."/>
            <person name="O'Connell B."/>
            <person name="Chang D."/>
            <person name="Weber S."/>
            <person name="Shapiro B."/>
        </authorList>
    </citation>
    <scope>NUCLEOTIDE SEQUENCE [LARGE SCALE GENOMIC DNA]</scope>
    <source>
        <strain evidence="1">BTP2013</strain>
        <tissue evidence="1">Blood</tissue>
    </source>
</reference>